<gene>
    <name evidence="8" type="ordered locus">Bsel_0930</name>
</gene>
<keyword evidence="3 6" id="KW-0547">Nucleotide-binding</keyword>
<evidence type="ECO:0000256" key="1">
    <source>
        <dbReference type="ARBA" id="ARBA00005380"/>
    </source>
</evidence>
<comment type="similarity">
    <text evidence="6">Belongs to the carbohydrate kinase PfkB family. LacC subfamily.</text>
</comment>
<dbReference type="HOGENOM" id="CLU_050013_1_0_9"/>
<dbReference type="OrthoDB" id="9801219at2"/>
<evidence type="ECO:0000256" key="5">
    <source>
        <dbReference type="ARBA" id="ARBA00022840"/>
    </source>
</evidence>
<dbReference type="SUPFAM" id="SSF53613">
    <property type="entry name" value="Ribokinase-like"/>
    <property type="match status" value="1"/>
</dbReference>
<sequence length="310" mass="33207">MMIYTVTLNPSVDYYMDVPSFTIGETNRADTAVFEAGGKGINVSWMLKSLGSETKALGFTAGFTGRFISETLQEANVAHTFLEVAGHTRVNVKLKTGTETEINGTSMAINAADLRRLETELEAIGQGDWLVLSGSLPESVPEDFYHTLAKAARAKGASVVVDTSGAPMTHALSDAVTLMKPNQRELEWLTGEAVDSLDDAVRLGRTLLQKGVRHVLVSLGKDGALLITDKQVLRAEVPPGELRQSVGAGDSMVAGFIHGYSLNQNLEEAFRYAAAAGSATAYAEGLANGEQVKALLEGIRITEWTEEESK</sequence>
<evidence type="ECO:0000256" key="6">
    <source>
        <dbReference type="PIRNR" id="PIRNR000535"/>
    </source>
</evidence>
<feature type="domain" description="Carbohydrate kinase PfkB" evidence="7">
    <location>
        <begin position="9"/>
        <end position="288"/>
    </location>
</feature>
<dbReference type="GO" id="GO:0005988">
    <property type="term" value="P:lactose metabolic process"/>
    <property type="evidence" value="ECO:0007669"/>
    <property type="project" value="UniProtKB-KW"/>
</dbReference>
<evidence type="ECO:0000256" key="2">
    <source>
        <dbReference type="ARBA" id="ARBA00022679"/>
    </source>
</evidence>
<dbReference type="AlphaFoldDB" id="D6Y061"/>
<comment type="pathway">
    <text evidence="6">Carbohydrate metabolism; D-tagatose 6-phosphate degradation; D-glyceraldehyde 3-phosphate and glycerone phosphate from D-tagatose 6-phosphate: step 1/2.</text>
</comment>
<dbReference type="FunFam" id="3.40.1190.20:FF:000001">
    <property type="entry name" value="Phosphofructokinase"/>
    <property type="match status" value="1"/>
</dbReference>
<dbReference type="KEGG" id="bse:Bsel_0930"/>
<name>D6Y061_BACIE</name>
<evidence type="ECO:0000259" key="7">
    <source>
        <dbReference type="Pfam" id="PF00294"/>
    </source>
</evidence>
<dbReference type="GO" id="GO:0008662">
    <property type="term" value="F:1-phosphofructokinase activity"/>
    <property type="evidence" value="ECO:0007669"/>
    <property type="project" value="InterPro"/>
</dbReference>
<comment type="similarity">
    <text evidence="1">Belongs to the carbohydrate kinase pfkB family.</text>
</comment>
<dbReference type="STRING" id="439292.Bsel_0930"/>
<comment type="catalytic activity">
    <reaction evidence="6">
        <text>D-tagatofuranose 6-phosphate + ATP = D-tagatofuranose 1,6-bisphosphate + ADP + H(+)</text>
        <dbReference type="Rhea" id="RHEA:12420"/>
        <dbReference type="ChEBI" id="CHEBI:15378"/>
        <dbReference type="ChEBI" id="CHEBI:30616"/>
        <dbReference type="ChEBI" id="CHEBI:58694"/>
        <dbReference type="ChEBI" id="CHEBI:58695"/>
        <dbReference type="ChEBI" id="CHEBI:456216"/>
        <dbReference type="EC" id="2.7.1.144"/>
    </reaction>
</comment>
<dbReference type="GO" id="GO:0005524">
    <property type="term" value="F:ATP binding"/>
    <property type="evidence" value="ECO:0007669"/>
    <property type="project" value="UniProtKB-KW"/>
</dbReference>
<accession>D6Y061</accession>
<keyword evidence="5 6" id="KW-0067">ATP-binding</keyword>
<dbReference type="PIRSF" id="PIRSF000535">
    <property type="entry name" value="1PFK/6PFK/LacC"/>
    <property type="match status" value="1"/>
</dbReference>
<proteinExistence type="inferred from homology"/>
<dbReference type="Proteomes" id="UP000000271">
    <property type="component" value="Chromosome"/>
</dbReference>
<keyword evidence="6" id="KW-0423">Lactose metabolism</keyword>
<dbReference type="GO" id="GO:2001059">
    <property type="term" value="P:D-tagatose 6-phosphate catabolic process"/>
    <property type="evidence" value="ECO:0007669"/>
    <property type="project" value="UniProtKB-UniPathway"/>
</dbReference>
<reference evidence="8" key="1">
    <citation type="submission" date="2009-10" db="EMBL/GenBank/DDBJ databases">
        <title>Complete sequence of Bacillus selenitireducens MLS10.</title>
        <authorList>
            <consortium name="US DOE Joint Genome Institute"/>
            <person name="Lucas S."/>
            <person name="Copeland A."/>
            <person name="Lapidus A."/>
            <person name="Glavina del Rio T."/>
            <person name="Dalin E."/>
            <person name="Tice H."/>
            <person name="Bruce D."/>
            <person name="Goodwin L."/>
            <person name="Pitluck S."/>
            <person name="Sims D."/>
            <person name="Brettin T."/>
            <person name="Detter J.C."/>
            <person name="Han C."/>
            <person name="Larimer F."/>
            <person name="Land M."/>
            <person name="Hauser L."/>
            <person name="Kyrpides N."/>
            <person name="Ovchinnikova G."/>
            <person name="Stolz J."/>
        </authorList>
    </citation>
    <scope>NUCLEOTIDE SEQUENCE [LARGE SCALE GENOMIC DNA]</scope>
    <source>
        <strain evidence="8">MLS10</strain>
    </source>
</reference>
<dbReference type="PANTHER" id="PTHR46566:SF1">
    <property type="entry name" value="1-PHOSPHOFRUCTOKINASE"/>
    <property type="match status" value="1"/>
</dbReference>
<dbReference type="GO" id="GO:0009024">
    <property type="term" value="F:tagatose-6-phosphate kinase activity"/>
    <property type="evidence" value="ECO:0007669"/>
    <property type="project" value="UniProtKB-EC"/>
</dbReference>
<evidence type="ECO:0000256" key="4">
    <source>
        <dbReference type="ARBA" id="ARBA00022777"/>
    </source>
</evidence>
<evidence type="ECO:0000256" key="3">
    <source>
        <dbReference type="ARBA" id="ARBA00022741"/>
    </source>
</evidence>
<dbReference type="PANTHER" id="PTHR46566">
    <property type="entry name" value="1-PHOSPHOFRUCTOKINASE-RELATED"/>
    <property type="match status" value="1"/>
</dbReference>
<dbReference type="EC" id="2.7.1.144" evidence="6"/>
<dbReference type="InterPro" id="IPR029056">
    <property type="entry name" value="Ribokinase-like"/>
</dbReference>
<dbReference type="eggNOG" id="COG1105">
    <property type="taxonomic scope" value="Bacteria"/>
</dbReference>
<keyword evidence="4" id="KW-0418">Kinase</keyword>
<dbReference type="UniPathway" id="UPA00704">
    <property type="reaction ID" value="UER00715"/>
</dbReference>
<dbReference type="InterPro" id="IPR017583">
    <property type="entry name" value="Tagatose/fructose_Pkinase"/>
</dbReference>
<dbReference type="RefSeq" id="WP_013171877.1">
    <property type="nucleotide sequence ID" value="NC_014219.1"/>
</dbReference>
<dbReference type="InterPro" id="IPR011611">
    <property type="entry name" value="PfkB_dom"/>
</dbReference>
<dbReference type="GO" id="GO:0005829">
    <property type="term" value="C:cytosol"/>
    <property type="evidence" value="ECO:0007669"/>
    <property type="project" value="TreeGrafter"/>
</dbReference>
<evidence type="ECO:0000313" key="9">
    <source>
        <dbReference type="Proteomes" id="UP000000271"/>
    </source>
</evidence>
<dbReference type="EMBL" id="CP001791">
    <property type="protein sequence ID" value="ADH98452.1"/>
    <property type="molecule type" value="Genomic_DNA"/>
</dbReference>
<keyword evidence="9" id="KW-1185">Reference proteome</keyword>
<dbReference type="GO" id="GO:0044281">
    <property type="term" value="P:small molecule metabolic process"/>
    <property type="evidence" value="ECO:0007669"/>
    <property type="project" value="UniProtKB-ARBA"/>
</dbReference>
<dbReference type="NCBIfam" id="TIGR03828">
    <property type="entry name" value="pfkB"/>
    <property type="match status" value="1"/>
</dbReference>
<dbReference type="Pfam" id="PF00294">
    <property type="entry name" value="PfkB"/>
    <property type="match status" value="1"/>
</dbReference>
<organism evidence="8 9">
    <name type="scientific">Bacillus selenitireducens (strain ATCC 700615 / DSM 15326 / MLS10)</name>
    <dbReference type="NCBI Taxonomy" id="439292"/>
    <lineage>
        <taxon>Bacteria</taxon>
        <taxon>Bacillati</taxon>
        <taxon>Bacillota</taxon>
        <taxon>Bacilli</taxon>
        <taxon>Bacillales</taxon>
        <taxon>Bacillaceae</taxon>
        <taxon>Salisediminibacterium</taxon>
    </lineage>
</organism>
<dbReference type="NCBIfam" id="TIGR03168">
    <property type="entry name" value="1-PFK"/>
    <property type="match status" value="1"/>
</dbReference>
<keyword evidence="2 6" id="KW-0808">Transferase</keyword>
<dbReference type="InterPro" id="IPR022463">
    <property type="entry name" value="1-PFruKinase"/>
</dbReference>
<evidence type="ECO:0000313" key="8">
    <source>
        <dbReference type="EMBL" id="ADH98452.1"/>
    </source>
</evidence>
<dbReference type="Gene3D" id="3.40.1190.20">
    <property type="match status" value="1"/>
</dbReference>
<dbReference type="GO" id="GO:0016052">
    <property type="term" value="P:carbohydrate catabolic process"/>
    <property type="evidence" value="ECO:0007669"/>
    <property type="project" value="UniProtKB-ARBA"/>
</dbReference>
<dbReference type="CDD" id="cd01164">
    <property type="entry name" value="FruK_PfkB_like"/>
    <property type="match status" value="1"/>
</dbReference>
<protein>
    <recommendedName>
        <fullName evidence="6">Tagatose-6-phosphate kinase</fullName>
        <ecNumber evidence="6">2.7.1.144</ecNumber>
    </recommendedName>
</protein>